<evidence type="ECO:0000256" key="1">
    <source>
        <dbReference type="ARBA" id="ARBA00004123"/>
    </source>
</evidence>
<comment type="similarity">
    <text evidence="2">Belongs to the bZIP family. NFIL3 subfamily.</text>
</comment>
<organism evidence="8 9">
    <name type="scientific">Microctonus aethiopoides</name>
    <dbReference type="NCBI Taxonomy" id="144406"/>
    <lineage>
        <taxon>Eukaryota</taxon>
        <taxon>Metazoa</taxon>
        <taxon>Ecdysozoa</taxon>
        <taxon>Arthropoda</taxon>
        <taxon>Hexapoda</taxon>
        <taxon>Insecta</taxon>
        <taxon>Pterygota</taxon>
        <taxon>Neoptera</taxon>
        <taxon>Endopterygota</taxon>
        <taxon>Hymenoptera</taxon>
        <taxon>Apocrita</taxon>
        <taxon>Ichneumonoidea</taxon>
        <taxon>Braconidae</taxon>
        <taxon>Euphorinae</taxon>
        <taxon>Microctonus</taxon>
    </lineage>
</organism>
<accession>A0AA39F8W0</accession>
<keyword evidence="9" id="KW-1185">Reference proteome</keyword>
<evidence type="ECO:0000256" key="2">
    <source>
        <dbReference type="ARBA" id="ARBA00006079"/>
    </source>
</evidence>
<feature type="domain" description="BZIP" evidence="7">
    <location>
        <begin position="24"/>
        <end position="87"/>
    </location>
</feature>
<dbReference type="EMBL" id="JAQQBS010001422">
    <property type="protein sequence ID" value="KAK0165110.1"/>
    <property type="molecule type" value="Genomic_DNA"/>
</dbReference>
<protein>
    <recommendedName>
        <fullName evidence="7">BZIP domain-containing protein</fullName>
    </recommendedName>
</protein>
<evidence type="ECO:0000313" key="8">
    <source>
        <dbReference type="EMBL" id="KAK0165110.1"/>
    </source>
</evidence>
<dbReference type="SUPFAM" id="SSF57959">
    <property type="entry name" value="Leucine zipper domain"/>
    <property type="match status" value="1"/>
</dbReference>
<gene>
    <name evidence="8" type="ORF">PV328_003661</name>
</gene>
<evidence type="ECO:0000256" key="3">
    <source>
        <dbReference type="ARBA" id="ARBA00023015"/>
    </source>
</evidence>
<dbReference type="PANTHER" id="PTHR11988">
    <property type="entry name" value="THYROTROPH EMBRYONIC FACTOR RELATED"/>
    <property type="match status" value="1"/>
</dbReference>
<dbReference type="InterPro" id="IPR004827">
    <property type="entry name" value="bZIP"/>
</dbReference>
<evidence type="ECO:0000256" key="6">
    <source>
        <dbReference type="ARBA" id="ARBA00023242"/>
    </source>
</evidence>
<evidence type="ECO:0000313" key="9">
    <source>
        <dbReference type="Proteomes" id="UP001168990"/>
    </source>
</evidence>
<reference evidence="8" key="1">
    <citation type="journal article" date="2023" name="bioRxiv">
        <title>Scaffold-level genome assemblies of two parasitoid biocontrol wasps reveal the parthenogenesis mechanism and an associated novel virus.</title>
        <authorList>
            <person name="Inwood S."/>
            <person name="Skelly J."/>
            <person name="Guhlin J."/>
            <person name="Harrop T."/>
            <person name="Goldson S."/>
            <person name="Dearden P."/>
        </authorList>
    </citation>
    <scope>NUCLEOTIDE SEQUENCE</scope>
    <source>
        <strain evidence="8">Irish</strain>
        <tissue evidence="8">Whole body</tissue>
    </source>
</reference>
<keyword evidence="3" id="KW-0805">Transcription regulation</keyword>
<dbReference type="PANTHER" id="PTHR11988:SF55">
    <property type="entry name" value="BZIP DOMAIN-CONTAINING PROTEIN"/>
    <property type="match status" value="1"/>
</dbReference>
<comment type="caution">
    <text evidence="8">The sequence shown here is derived from an EMBL/GenBank/DDBJ whole genome shotgun (WGS) entry which is preliminary data.</text>
</comment>
<dbReference type="GO" id="GO:0000978">
    <property type="term" value="F:RNA polymerase II cis-regulatory region sequence-specific DNA binding"/>
    <property type="evidence" value="ECO:0007669"/>
    <property type="project" value="TreeGrafter"/>
</dbReference>
<dbReference type="PROSITE" id="PS50217">
    <property type="entry name" value="BZIP"/>
    <property type="match status" value="1"/>
</dbReference>
<dbReference type="Pfam" id="PF07716">
    <property type="entry name" value="bZIP_2"/>
    <property type="match status" value="1"/>
</dbReference>
<comment type="subcellular location">
    <subcellularLocation>
        <location evidence="1">Nucleus</location>
    </subcellularLocation>
</comment>
<keyword evidence="6" id="KW-0539">Nucleus</keyword>
<dbReference type="Gene3D" id="1.20.5.170">
    <property type="match status" value="1"/>
</dbReference>
<keyword evidence="4" id="KW-0238">DNA-binding</keyword>
<dbReference type="InterPro" id="IPR046347">
    <property type="entry name" value="bZIP_sf"/>
</dbReference>
<dbReference type="SMART" id="SM00338">
    <property type="entry name" value="BRLZ"/>
    <property type="match status" value="1"/>
</dbReference>
<name>A0AA39F8W0_9HYME</name>
<evidence type="ECO:0000256" key="4">
    <source>
        <dbReference type="ARBA" id="ARBA00023125"/>
    </source>
</evidence>
<sequence>MNDLLVQSIYQRRERKAIPDDQKDEKYYERRKRNNEAAKKSRDARRIREDFIGLRVKILEDENGILQRRILLLCEEIESLYGYIFEMQRQIYEIFNHNNYWLDTNFLQTMPFYNSQSCCIRNVTRIIAPYPRGTEMNSPNSTAPANITSLNNFISRLSSILQTLQQSPI</sequence>
<dbReference type="FunFam" id="1.20.5.170:FF:000025">
    <property type="entry name" value="nuclear factor interleukin-3-regulated protein-like"/>
    <property type="match status" value="1"/>
</dbReference>
<dbReference type="CDD" id="cd14695">
    <property type="entry name" value="bZIP_HLF"/>
    <property type="match status" value="1"/>
</dbReference>
<evidence type="ECO:0000259" key="7">
    <source>
        <dbReference type="PROSITE" id="PS50217"/>
    </source>
</evidence>
<dbReference type="Proteomes" id="UP001168990">
    <property type="component" value="Unassembled WGS sequence"/>
</dbReference>
<dbReference type="GO" id="GO:0005634">
    <property type="term" value="C:nucleus"/>
    <property type="evidence" value="ECO:0007669"/>
    <property type="project" value="UniProtKB-SubCell"/>
</dbReference>
<keyword evidence="5" id="KW-0804">Transcription</keyword>
<dbReference type="InterPro" id="IPR040223">
    <property type="entry name" value="PAR_bZIP"/>
</dbReference>
<proteinExistence type="inferred from homology"/>
<dbReference type="AlphaFoldDB" id="A0AA39F8W0"/>
<evidence type="ECO:0000256" key="5">
    <source>
        <dbReference type="ARBA" id="ARBA00023163"/>
    </source>
</evidence>
<dbReference type="GO" id="GO:0000981">
    <property type="term" value="F:DNA-binding transcription factor activity, RNA polymerase II-specific"/>
    <property type="evidence" value="ECO:0007669"/>
    <property type="project" value="TreeGrafter"/>
</dbReference>
<reference evidence="8" key="2">
    <citation type="submission" date="2023-03" db="EMBL/GenBank/DDBJ databases">
        <authorList>
            <person name="Inwood S.N."/>
            <person name="Skelly J.G."/>
            <person name="Guhlin J."/>
            <person name="Harrop T.W.R."/>
            <person name="Goldson S.G."/>
            <person name="Dearden P.K."/>
        </authorList>
    </citation>
    <scope>NUCLEOTIDE SEQUENCE</scope>
    <source>
        <strain evidence="8">Irish</strain>
        <tissue evidence="8">Whole body</tissue>
    </source>
</reference>